<reference evidence="2 3" key="1">
    <citation type="submission" date="2021-11" db="EMBL/GenBank/DDBJ databases">
        <authorList>
            <person name="Liang Q."/>
            <person name="Mou H."/>
            <person name="Liu Z."/>
        </authorList>
    </citation>
    <scope>NUCLEOTIDE SEQUENCE [LARGE SCALE GENOMIC DNA]</scope>
    <source>
        <strain evidence="2 3">CHU3</strain>
    </source>
</reference>
<keyword evidence="1" id="KW-0472">Membrane</keyword>
<evidence type="ECO:0000256" key="1">
    <source>
        <dbReference type="SAM" id="Phobius"/>
    </source>
</evidence>
<organism evidence="2 3">
    <name type="scientific">Roseateles oligotrophus</name>
    <dbReference type="NCBI Taxonomy" id="1769250"/>
    <lineage>
        <taxon>Bacteria</taxon>
        <taxon>Pseudomonadati</taxon>
        <taxon>Pseudomonadota</taxon>
        <taxon>Betaproteobacteria</taxon>
        <taxon>Burkholderiales</taxon>
        <taxon>Sphaerotilaceae</taxon>
        <taxon>Roseateles</taxon>
    </lineage>
</organism>
<feature type="transmembrane region" description="Helical" evidence="1">
    <location>
        <begin position="104"/>
        <end position="122"/>
    </location>
</feature>
<evidence type="ECO:0000313" key="2">
    <source>
        <dbReference type="EMBL" id="MCV2367895.1"/>
    </source>
</evidence>
<feature type="transmembrane region" description="Helical" evidence="1">
    <location>
        <begin position="12"/>
        <end position="30"/>
    </location>
</feature>
<comment type="caution">
    <text evidence="2">The sequence shown here is derived from an EMBL/GenBank/DDBJ whole genome shotgun (WGS) entry which is preliminary data.</text>
</comment>
<protein>
    <submittedName>
        <fullName evidence="2">Uncharacterized protein</fullName>
    </submittedName>
</protein>
<sequence>MNHKQYLKELGLALLGYATLLIGSITWLNANATLASPWRDLIALSPMLPGALMVWVILRQLRRLDELQQRVQFEAFALAFAGTAFVTFSYGFLEGLGYPRLSMFVVWPLMAALWMLGLVLAARRYK</sequence>
<proteinExistence type="predicted"/>
<feature type="transmembrane region" description="Helical" evidence="1">
    <location>
        <begin position="73"/>
        <end position="92"/>
    </location>
</feature>
<keyword evidence="1" id="KW-1133">Transmembrane helix</keyword>
<keyword evidence="1" id="KW-0812">Transmembrane</keyword>
<dbReference type="Proteomes" id="UP001209701">
    <property type="component" value="Unassembled WGS sequence"/>
</dbReference>
<gene>
    <name evidence="2" type="ORF">LNV07_07280</name>
</gene>
<name>A0ABT2YCW9_9BURK</name>
<feature type="transmembrane region" description="Helical" evidence="1">
    <location>
        <begin position="42"/>
        <end position="61"/>
    </location>
</feature>
<dbReference type="RefSeq" id="WP_263570522.1">
    <property type="nucleotide sequence ID" value="NZ_JAJIRN010000003.1"/>
</dbReference>
<dbReference type="EMBL" id="JAJIRN010000003">
    <property type="protein sequence ID" value="MCV2367895.1"/>
    <property type="molecule type" value="Genomic_DNA"/>
</dbReference>
<keyword evidence="3" id="KW-1185">Reference proteome</keyword>
<accession>A0ABT2YCW9</accession>
<evidence type="ECO:0000313" key="3">
    <source>
        <dbReference type="Proteomes" id="UP001209701"/>
    </source>
</evidence>